<dbReference type="PROSITE" id="PS50082">
    <property type="entry name" value="WD_REPEATS_2"/>
    <property type="match status" value="1"/>
</dbReference>
<evidence type="ECO:0000256" key="4">
    <source>
        <dbReference type="ARBA" id="ARBA00023242"/>
    </source>
</evidence>
<sequence>MAMKATLCINDAHHLEVECCCYNHDRNEIFTGSRDCLIKAWDIESGRQLRVQQQHTNWVMGLIYVSEPVKMLFSCSLDGNILVWNERGRLLQVIEYGGPVYCLAWDGKQRQLLAGGRGAVQVFKVLRPSTNYMQTDSERKSMVKFLEFNYCTIAHDDTVQAICCSSKGKVFTTG</sequence>
<keyword evidence="4" id="KW-0539">Nucleus</keyword>
<keyword evidence="3" id="KW-0677">Repeat</keyword>
<evidence type="ECO:0000256" key="5">
    <source>
        <dbReference type="PROSITE-ProRule" id="PRU00221"/>
    </source>
</evidence>
<keyword evidence="2 5" id="KW-0853">WD repeat</keyword>
<dbReference type="SUPFAM" id="SSF50978">
    <property type="entry name" value="WD40 repeat-like"/>
    <property type="match status" value="1"/>
</dbReference>
<evidence type="ECO:0000313" key="7">
    <source>
        <dbReference type="Proteomes" id="UP000822688"/>
    </source>
</evidence>
<organism evidence="6 7">
    <name type="scientific">Ceratodon purpureus</name>
    <name type="common">Fire moss</name>
    <name type="synonym">Dicranum purpureum</name>
    <dbReference type="NCBI Taxonomy" id="3225"/>
    <lineage>
        <taxon>Eukaryota</taxon>
        <taxon>Viridiplantae</taxon>
        <taxon>Streptophyta</taxon>
        <taxon>Embryophyta</taxon>
        <taxon>Bryophyta</taxon>
        <taxon>Bryophytina</taxon>
        <taxon>Bryopsida</taxon>
        <taxon>Dicranidae</taxon>
        <taxon>Pseudoditrichales</taxon>
        <taxon>Ditrichaceae</taxon>
        <taxon>Ceratodon</taxon>
    </lineage>
</organism>
<evidence type="ECO:0000256" key="3">
    <source>
        <dbReference type="ARBA" id="ARBA00022737"/>
    </source>
</evidence>
<reference evidence="6" key="1">
    <citation type="submission" date="2020-06" db="EMBL/GenBank/DDBJ databases">
        <title>WGS assembly of Ceratodon purpureus strain R40.</title>
        <authorList>
            <person name="Carey S.B."/>
            <person name="Jenkins J."/>
            <person name="Shu S."/>
            <person name="Lovell J.T."/>
            <person name="Sreedasyam A."/>
            <person name="Maumus F."/>
            <person name="Tiley G.P."/>
            <person name="Fernandez-Pozo N."/>
            <person name="Barry K."/>
            <person name="Chen C."/>
            <person name="Wang M."/>
            <person name="Lipzen A."/>
            <person name="Daum C."/>
            <person name="Saski C.A."/>
            <person name="Payton A.C."/>
            <person name="Mcbreen J.C."/>
            <person name="Conrad R.E."/>
            <person name="Kollar L.M."/>
            <person name="Olsson S."/>
            <person name="Huttunen S."/>
            <person name="Landis J.B."/>
            <person name="Wickett N.J."/>
            <person name="Johnson M.G."/>
            <person name="Rensing S.A."/>
            <person name="Grimwood J."/>
            <person name="Schmutz J."/>
            <person name="Mcdaniel S.F."/>
        </authorList>
    </citation>
    <scope>NUCLEOTIDE SEQUENCE</scope>
    <source>
        <strain evidence="6">R40</strain>
    </source>
</reference>
<dbReference type="PROSITE" id="PS00678">
    <property type="entry name" value="WD_REPEATS_1"/>
    <property type="match status" value="1"/>
</dbReference>
<name>A0A8T0HKM8_CERPU</name>
<dbReference type="SMART" id="SM00320">
    <property type="entry name" value="WD40"/>
    <property type="match status" value="3"/>
</dbReference>
<dbReference type="AlphaFoldDB" id="A0A8T0HKM8"/>
<dbReference type="PANTHER" id="PTHR19848">
    <property type="entry name" value="WD40 REPEAT PROTEIN"/>
    <property type="match status" value="1"/>
</dbReference>
<accession>A0A8T0HKM8</accession>
<dbReference type="InterPro" id="IPR036322">
    <property type="entry name" value="WD40_repeat_dom_sf"/>
</dbReference>
<dbReference type="EMBL" id="CM026426">
    <property type="protein sequence ID" value="KAG0571366.1"/>
    <property type="molecule type" value="Genomic_DNA"/>
</dbReference>
<dbReference type="GO" id="GO:0000027">
    <property type="term" value="P:ribosomal large subunit assembly"/>
    <property type="evidence" value="ECO:0007669"/>
    <property type="project" value="TreeGrafter"/>
</dbReference>
<dbReference type="GO" id="GO:0005730">
    <property type="term" value="C:nucleolus"/>
    <property type="evidence" value="ECO:0007669"/>
    <property type="project" value="TreeGrafter"/>
</dbReference>
<dbReference type="Proteomes" id="UP000822688">
    <property type="component" value="Chromosome V"/>
</dbReference>
<dbReference type="InterPro" id="IPR001680">
    <property type="entry name" value="WD40_rpt"/>
</dbReference>
<comment type="subcellular location">
    <subcellularLocation>
        <location evidence="1">Nucleus</location>
    </subcellularLocation>
</comment>
<evidence type="ECO:0000256" key="2">
    <source>
        <dbReference type="ARBA" id="ARBA00022574"/>
    </source>
</evidence>
<dbReference type="Pfam" id="PF00400">
    <property type="entry name" value="WD40"/>
    <property type="match status" value="2"/>
</dbReference>
<feature type="repeat" description="WD" evidence="5">
    <location>
        <begin position="10"/>
        <end position="51"/>
    </location>
</feature>
<dbReference type="InterPro" id="IPR019775">
    <property type="entry name" value="WD40_repeat_CS"/>
</dbReference>
<gene>
    <name evidence="6" type="ORF">KC19_VG005800</name>
</gene>
<dbReference type="InterPro" id="IPR015943">
    <property type="entry name" value="WD40/YVTN_repeat-like_dom_sf"/>
</dbReference>
<protein>
    <submittedName>
        <fullName evidence="6">Uncharacterized protein</fullName>
    </submittedName>
</protein>
<evidence type="ECO:0000313" key="6">
    <source>
        <dbReference type="EMBL" id="KAG0571366.1"/>
    </source>
</evidence>
<dbReference type="Gene3D" id="2.130.10.10">
    <property type="entry name" value="YVTN repeat-like/Quinoprotein amine dehydrogenase"/>
    <property type="match status" value="1"/>
</dbReference>
<keyword evidence="7" id="KW-1185">Reference proteome</keyword>
<proteinExistence type="predicted"/>
<evidence type="ECO:0000256" key="1">
    <source>
        <dbReference type="ARBA" id="ARBA00004123"/>
    </source>
</evidence>
<dbReference type="PANTHER" id="PTHR19848:SF0">
    <property type="entry name" value="NOTCHLESS PROTEIN HOMOLOG 1"/>
    <property type="match status" value="1"/>
</dbReference>
<comment type="caution">
    <text evidence="6">The sequence shown here is derived from an EMBL/GenBank/DDBJ whole genome shotgun (WGS) entry which is preliminary data.</text>
</comment>